<dbReference type="HOGENOM" id="CLU_2550882_0_0_11"/>
<name>A0A0H3DCU4_AMYMU</name>
<dbReference type="KEGG" id="amd:AMED_6812"/>
<proteinExistence type="predicted"/>
<dbReference type="EMBL" id="CP002000">
    <property type="protein sequence ID" value="ADJ48536.1"/>
    <property type="molecule type" value="Genomic_DNA"/>
</dbReference>
<dbReference type="AlphaFoldDB" id="A0A0H3DCU4"/>
<sequence length="82" mass="8620">MGIWEQTGSDVRLDWGTEGVAALGRECAVLVVVERPAAPSVTEIPPRTLLALTSPHGATVCDAAARVLAGTSATPPRRRETR</sequence>
<dbReference type="RefSeq" id="WP_013228582.1">
    <property type="nucleotide sequence ID" value="NC_014318.1"/>
</dbReference>
<dbReference type="GeneID" id="92874463"/>
<gene>
    <name evidence="1" type="ordered locus">AMED_6812</name>
</gene>
<evidence type="ECO:0000313" key="2">
    <source>
        <dbReference type="Proteomes" id="UP000000328"/>
    </source>
</evidence>
<reference evidence="1 2" key="1">
    <citation type="journal article" date="2010" name="Cell Res.">
        <title>Complete genome sequence of the rifamycin SV-producing Amycolatopsis mediterranei U32 revealed its genetic characteristics in phylogeny and metabolism.</title>
        <authorList>
            <person name="Zhao W."/>
            <person name="Zhong Y."/>
            <person name="Yuan H."/>
            <person name="Wang J."/>
            <person name="Zheng H."/>
            <person name="Wang Y."/>
            <person name="Cen X."/>
            <person name="Xu F."/>
            <person name="Bai J."/>
            <person name="Han X."/>
            <person name="Lu G."/>
            <person name="Zhu Y."/>
            <person name="Shao Z."/>
            <person name="Yan H."/>
            <person name="Li C."/>
            <person name="Peng N."/>
            <person name="Zhang Z."/>
            <person name="Zhang Y."/>
            <person name="Lin W."/>
            <person name="Fan Y."/>
            <person name="Qin Z."/>
            <person name="Hu Y."/>
            <person name="Zhu B."/>
            <person name="Wang S."/>
            <person name="Ding X."/>
            <person name="Zhao G.P."/>
        </authorList>
    </citation>
    <scope>NUCLEOTIDE SEQUENCE [LARGE SCALE GENOMIC DNA]</scope>
    <source>
        <strain evidence="2">U-32</strain>
    </source>
</reference>
<organism evidence="1 2">
    <name type="scientific">Amycolatopsis mediterranei (strain U-32)</name>
    <dbReference type="NCBI Taxonomy" id="749927"/>
    <lineage>
        <taxon>Bacteria</taxon>
        <taxon>Bacillati</taxon>
        <taxon>Actinomycetota</taxon>
        <taxon>Actinomycetes</taxon>
        <taxon>Pseudonocardiales</taxon>
        <taxon>Pseudonocardiaceae</taxon>
        <taxon>Amycolatopsis</taxon>
    </lineage>
</organism>
<dbReference type="OrthoDB" id="8588453at2"/>
<dbReference type="PATRIC" id="fig|749927.5.peg.7086"/>
<evidence type="ECO:0000313" key="1">
    <source>
        <dbReference type="EMBL" id="ADJ48536.1"/>
    </source>
</evidence>
<dbReference type="Proteomes" id="UP000000328">
    <property type="component" value="Chromosome"/>
</dbReference>
<protein>
    <submittedName>
        <fullName evidence="1">Uncharacterized protein</fullName>
    </submittedName>
</protein>
<accession>A0A0H3DCU4</accession>